<evidence type="ECO:0000256" key="5">
    <source>
        <dbReference type="ARBA" id="ARBA00022989"/>
    </source>
</evidence>
<accession>A0A7L3ZAF5</accession>
<keyword evidence="2" id="KW-1003">Cell membrane</keyword>
<feature type="transmembrane region" description="Helical" evidence="10">
    <location>
        <begin position="90"/>
        <end position="115"/>
    </location>
</feature>
<dbReference type="GO" id="GO:0005886">
    <property type="term" value="C:plasma membrane"/>
    <property type="evidence" value="ECO:0007669"/>
    <property type="project" value="UniProtKB-SubCell"/>
</dbReference>
<dbReference type="GO" id="GO:0004930">
    <property type="term" value="F:G protein-coupled receptor activity"/>
    <property type="evidence" value="ECO:0007669"/>
    <property type="project" value="UniProtKB-KW"/>
</dbReference>
<dbReference type="SUPFAM" id="SSF81321">
    <property type="entry name" value="Family A G protein-coupled receptor-like"/>
    <property type="match status" value="1"/>
</dbReference>
<dbReference type="PRINTS" id="PR00237">
    <property type="entry name" value="GPCRRHODOPSN"/>
</dbReference>
<dbReference type="PROSITE" id="PS50262">
    <property type="entry name" value="G_PROTEIN_RECEP_F1_2"/>
    <property type="match status" value="1"/>
</dbReference>
<evidence type="ECO:0000256" key="8">
    <source>
        <dbReference type="ARBA" id="ARBA00023170"/>
    </source>
</evidence>
<feature type="transmembrane region" description="Helical" evidence="10">
    <location>
        <begin position="27"/>
        <end position="46"/>
    </location>
</feature>
<dbReference type="PANTHER" id="PTHR26452">
    <property type="entry name" value="OLFACTORY RECEPTOR"/>
    <property type="match status" value="1"/>
</dbReference>
<reference evidence="12 13" key="1">
    <citation type="submission" date="2019-09" db="EMBL/GenBank/DDBJ databases">
        <title>Bird 10,000 Genomes (B10K) Project - Family phase.</title>
        <authorList>
            <person name="Zhang G."/>
        </authorList>
    </citation>
    <scope>NUCLEOTIDE SEQUENCE [LARGE SCALE GENOMIC DNA]</scope>
    <source>
        <strain evidence="12">B10K-DU-006-09</strain>
        <tissue evidence="12">Muscle</tissue>
    </source>
</reference>
<evidence type="ECO:0000256" key="2">
    <source>
        <dbReference type="ARBA" id="ARBA00022475"/>
    </source>
</evidence>
<feature type="non-terminal residue" evidence="12">
    <location>
        <position position="157"/>
    </location>
</feature>
<keyword evidence="7 10" id="KW-0472">Membrane</keyword>
<proteinExistence type="inferred from homology"/>
<protein>
    <submittedName>
        <fullName evidence="12">O14J1 protein</fullName>
    </submittedName>
</protein>
<dbReference type="EMBL" id="VZZT01003185">
    <property type="protein sequence ID" value="NXW10191.1"/>
    <property type="molecule type" value="Genomic_DNA"/>
</dbReference>
<evidence type="ECO:0000256" key="3">
    <source>
        <dbReference type="ARBA" id="ARBA00022692"/>
    </source>
</evidence>
<evidence type="ECO:0000313" key="12">
    <source>
        <dbReference type="EMBL" id="NXW10191.1"/>
    </source>
</evidence>
<comment type="caution">
    <text evidence="12">The sequence shown here is derived from an EMBL/GenBank/DDBJ whole genome shotgun (WGS) entry which is preliminary data.</text>
</comment>
<keyword evidence="13" id="KW-1185">Reference proteome</keyword>
<comment type="similarity">
    <text evidence="9">Belongs to the G-protein coupled receptor 1 family.</text>
</comment>
<feature type="domain" description="G-protein coupled receptors family 1 profile" evidence="11">
    <location>
        <begin position="40"/>
        <end position="157"/>
    </location>
</feature>
<dbReference type="InterPro" id="IPR017452">
    <property type="entry name" value="GPCR_Rhodpsn_7TM"/>
</dbReference>
<dbReference type="PROSITE" id="PS00237">
    <property type="entry name" value="G_PROTEIN_RECEP_F1_1"/>
    <property type="match status" value="1"/>
</dbReference>
<sequence length="157" mass="17440">QMSNSSSITQFLLLAFADTRDLQLLHFWLFLGIYLAALLGNSLIITTIACDHRLHTPMYFFLLNLSVLDLGSISTILPKSMANSLWDTRAISYSGCVAQVFLFLFLITAEFYLLAIMSYDRYIAICKPLHYGTLLGSRACVHMAAAAWGSGFLTAVL</sequence>
<evidence type="ECO:0000256" key="9">
    <source>
        <dbReference type="RuleBase" id="RU000688"/>
    </source>
</evidence>
<comment type="subcellular location">
    <subcellularLocation>
        <location evidence="1">Cell membrane</location>
        <topology evidence="1">Multi-pass membrane protein</topology>
    </subcellularLocation>
</comment>
<feature type="transmembrane region" description="Helical" evidence="10">
    <location>
        <begin position="58"/>
        <end position="78"/>
    </location>
</feature>
<gene>
    <name evidence="12" type="primary">Or14j1_0</name>
    <name evidence="12" type="ORF">FREGRA_R03050</name>
</gene>
<evidence type="ECO:0000256" key="6">
    <source>
        <dbReference type="ARBA" id="ARBA00023040"/>
    </source>
</evidence>
<keyword evidence="4" id="KW-0552">Olfaction</keyword>
<dbReference type="GO" id="GO:0007608">
    <property type="term" value="P:sensory perception of smell"/>
    <property type="evidence" value="ECO:0007669"/>
    <property type="project" value="UniProtKB-KW"/>
</dbReference>
<keyword evidence="6 9" id="KW-0297">G-protein coupled receptor</keyword>
<name>A0A7L3ZAF5_FREGA</name>
<dbReference type="AlphaFoldDB" id="A0A7L3ZAF5"/>
<evidence type="ECO:0000259" key="11">
    <source>
        <dbReference type="PROSITE" id="PS50262"/>
    </source>
</evidence>
<dbReference type="Pfam" id="PF00001">
    <property type="entry name" value="7tm_1"/>
    <property type="match status" value="1"/>
</dbReference>
<evidence type="ECO:0000256" key="4">
    <source>
        <dbReference type="ARBA" id="ARBA00022725"/>
    </source>
</evidence>
<dbReference type="InterPro" id="IPR000276">
    <property type="entry name" value="GPCR_Rhodpsn"/>
</dbReference>
<feature type="non-terminal residue" evidence="12">
    <location>
        <position position="1"/>
    </location>
</feature>
<evidence type="ECO:0000256" key="10">
    <source>
        <dbReference type="SAM" id="Phobius"/>
    </source>
</evidence>
<keyword evidence="4" id="KW-0716">Sensory transduction</keyword>
<keyword evidence="9" id="KW-0807">Transducer</keyword>
<keyword evidence="5 10" id="KW-1133">Transmembrane helix</keyword>
<evidence type="ECO:0000313" key="13">
    <source>
        <dbReference type="Proteomes" id="UP000563060"/>
    </source>
</evidence>
<keyword evidence="3 9" id="KW-0812">Transmembrane</keyword>
<keyword evidence="8 9" id="KW-0675">Receptor</keyword>
<dbReference type="InterPro" id="IPR050516">
    <property type="entry name" value="Olfactory_GPCR"/>
</dbReference>
<evidence type="ECO:0000256" key="7">
    <source>
        <dbReference type="ARBA" id="ARBA00023136"/>
    </source>
</evidence>
<organism evidence="12 13">
    <name type="scientific">Fregetta grallaria</name>
    <name type="common">White-bellied storm-petrel</name>
    <name type="synonym">Procellaria grallaria</name>
    <dbReference type="NCBI Taxonomy" id="79628"/>
    <lineage>
        <taxon>Eukaryota</taxon>
        <taxon>Metazoa</taxon>
        <taxon>Chordata</taxon>
        <taxon>Craniata</taxon>
        <taxon>Vertebrata</taxon>
        <taxon>Euteleostomi</taxon>
        <taxon>Archelosauria</taxon>
        <taxon>Archosauria</taxon>
        <taxon>Dinosauria</taxon>
        <taxon>Saurischia</taxon>
        <taxon>Theropoda</taxon>
        <taxon>Coelurosauria</taxon>
        <taxon>Aves</taxon>
        <taxon>Neognathae</taxon>
        <taxon>Neoaves</taxon>
        <taxon>Aequornithes</taxon>
        <taxon>Procellariiformes</taxon>
        <taxon>Hydrobatidae</taxon>
        <taxon>Fregetta</taxon>
    </lineage>
</organism>
<dbReference type="FunFam" id="1.20.1070.10:FF:000410">
    <property type="entry name" value="Olfactory receptor 1348"/>
    <property type="match status" value="1"/>
</dbReference>
<dbReference type="Gene3D" id="1.20.1070.10">
    <property type="entry name" value="Rhodopsin 7-helix transmembrane proteins"/>
    <property type="match status" value="1"/>
</dbReference>
<dbReference type="Proteomes" id="UP000563060">
    <property type="component" value="Unassembled WGS sequence"/>
</dbReference>
<evidence type="ECO:0000256" key="1">
    <source>
        <dbReference type="ARBA" id="ARBA00004651"/>
    </source>
</evidence>